<evidence type="ECO:0000313" key="1">
    <source>
        <dbReference type="EMBL" id="KCW84907.1"/>
    </source>
</evidence>
<proteinExistence type="predicted"/>
<reference evidence="1" key="1">
    <citation type="submission" date="2013-07" db="EMBL/GenBank/DDBJ databases">
        <title>The genome of Eucalyptus grandis.</title>
        <authorList>
            <person name="Schmutz J."/>
            <person name="Hayes R."/>
            <person name="Myburg A."/>
            <person name="Tuskan G."/>
            <person name="Grattapaglia D."/>
            <person name="Rokhsar D.S."/>
        </authorList>
    </citation>
    <scope>NUCLEOTIDE SEQUENCE</scope>
    <source>
        <tissue evidence="1">Leaf extractions</tissue>
    </source>
</reference>
<gene>
    <name evidence="1" type="ORF">EUGRSUZ_B01736</name>
</gene>
<accession>A0A059D2V6</accession>
<protein>
    <submittedName>
        <fullName evidence="1">Uncharacterized protein</fullName>
    </submittedName>
</protein>
<name>A0A059D2V6_EUCGR</name>
<dbReference type="Gramene" id="KCW84907">
    <property type="protein sequence ID" value="KCW84907"/>
    <property type="gene ID" value="EUGRSUZ_B01736"/>
</dbReference>
<dbReference type="InParanoid" id="A0A059D2V6"/>
<sequence length="100" mass="11108">MTCVRDWIVIGIAQGNGPSSNCNQYASPISSANTTAICLPSFLHYIYVLFQGKLLVENSISPRNSHALTRKESKSKGDKAEIRQFRVGKLFTFLEVWGTV</sequence>
<organism evidence="1">
    <name type="scientific">Eucalyptus grandis</name>
    <name type="common">Flooded gum</name>
    <dbReference type="NCBI Taxonomy" id="71139"/>
    <lineage>
        <taxon>Eukaryota</taxon>
        <taxon>Viridiplantae</taxon>
        <taxon>Streptophyta</taxon>
        <taxon>Embryophyta</taxon>
        <taxon>Tracheophyta</taxon>
        <taxon>Spermatophyta</taxon>
        <taxon>Magnoliopsida</taxon>
        <taxon>eudicotyledons</taxon>
        <taxon>Gunneridae</taxon>
        <taxon>Pentapetalae</taxon>
        <taxon>rosids</taxon>
        <taxon>malvids</taxon>
        <taxon>Myrtales</taxon>
        <taxon>Myrtaceae</taxon>
        <taxon>Myrtoideae</taxon>
        <taxon>Eucalypteae</taxon>
        <taxon>Eucalyptus</taxon>
    </lineage>
</organism>
<dbReference type="AlphaFoldDB" id="A0A059D2V6"/>
<dbReference type="EMBL" id="KK198754">
    <property type="protein sequence ID" value="KCW84907.1"/>
    <property type="molecule type" value="Genomic_DNA"/>
</dbReference>